<dbReference type="EMBL" id="KI964572">
    <property type="protein sequence ID" value="EUC35621.1"/>
    <property type="molecule type" value="Genomic_DNA"/>
</dbReference>
<dbReference type="KEGG" id="bze:COCCADRAFT_90320"/>
<dbReference type="AlphaFoldDB" id="W6YVV0"/>
<dbReference type="GeneID" id="19152948"/>
<keyword evidence="2" id="KW-1185">Reference proteome</keyword>
<dbReference type="OrthoDB" id="3694877at2759"/>
<reference evidence="1 2" key="1">
    <citation type="journal article" date="2013" name="PLoS Genet.">
        <title>Comparative genome structure, secondary metabolite, and effector coding capacity across Cochliobolus pathogens.</title>
        <authorList>
            <person name="Condon B.J."/>
            <person name="Leng Y."/>
            <person name="Wu D."/>
            <person name="Bushley K.E."/>
            <person name="Ohm R.A."/>
            <person name="Otillar R."/>
            <person name="Martin J."/>
            <person name="Schackwitz W."/>
            <person name="Grimwood J."/>
            <person name="MohdZainudin N."/>
            <person name="Xue C."/>
            <person name="Wang R."/>
            <person name="Manning V.A."/>
            <person name="Dhillon B."/>
            <person name="Tu Z.J."/>
            <person name="Steffenson B.J."/>
            <person name="Salamov A."/>
            <person name="Sun H."/>
            <person name="Lowry S."/>
            <person name="LaButti K."/>
            <person name="Han J."/>
            <person name="Copeland A."/>
            <person name="Lindquist E."/>
            <person name="Barry K."/>
            <person name="Schmutz J."/>
            <person name="Baker S.E."/>
            <person name="Ciuffetti L.M."/>
            <person name="Grigoriev I.V."/>
            <person name="Zhong S."/>
            <person name="Turgeon B.G."/>
        </authorList>
    </citation>
    <scope>NUCLEOTIDE SEQUENCE [LARGE SCALE GENOMIC DNA]</scope>
    <source>
        <strain evidence="1 2">26-R-13</strain>
    </source>
</reference>
<dbReference type="HOGENOM" id="CLU_2941552_0_0_1"/>
<evidence type="ECO:0000313" key="2">
    <source>
        <dbReference type="Proteomes" id="UP000053841"/>
    </source>
</evidence>
<name>W6YVV0_COCC2</name>
<organism evidence="1 2">
    <name type="scientific">Cochliobolus carbonum (strain 26-R-13)</name>
    <name type="common">Maize leaf spot fungus</name>
    <name type="synonym">Bipolaris zeicola</name>
    <dbReference type="NCBI Taxonomy" id="930089"/>
    <lineage>
        <taxon>Eukaryota</taxon>
        <taxon>Fungi</taxon>
        <taxon>Dikarya</taxon>
        <taxon>Ascomycota</taxon>
        <taxon>Pezizomycotina</taxon>
        <taxon>Dothideomycetes</taxon>
        <taxon>Pleosporomycetidae</taxon>
        <taxon>Pleosporales</taxon>
        <taxon>Pleosporineae</taxon>
        <taxon>Pleosporaceae</taxon>
        <taxon>Bipolaris</taxon>
    </lineage>
</organism>
<dbReference type="RefSeq" id="XP_007710072.1">
    <property type="nucleotide sequence ID" value="XM_007711882.1"/>
</dbReference>
<sequence length="71" mass="8286">MYGVSYTYLLAWQVSDVDFWNMTLMLFTHVVLGVYRTDPWSPSLRPECRYQMGRILHIPVLVNVSIPGFFG</sequence>
<proteinExistence type="predicted"/>
<evidence type="ECO:0000313" key="1">
    <source>
        <dbReference type="EMBL" id="EUC35621.1"/>
    </source>
</evidence>
<gene>
    <name evidence="1" type="ORF">COCCADRAFT_90320</name>
</gene>
<dbReference type="Proteomes" id="UP000053841">
    <property type="component" value="Unassembled WGS sequence"/>
</dbReference>
<protein>
    <submittedName>
        <fullName evidence="1">Uncharacterized protein</fullName>
    </submittedName>
</protein>
<accession>W6YVV0</accession>